<comment type="caution">
    <text evidence="2">The sequence shown here is derived from an EMBL/GenBank/DDBJ whole genome shotgun (WGS) entry which is preliminary data.</text>
</comment>
<dbReference type="Proteomes" id="UP000639338">
    <property type="component" value="Unassembled WGS sequence"/>
</dbReference>
<reference evidence="2 3" key="1">
    <citation type="submission" date="2020-08" db="EMBL/GenBank/DDBJ databases">
        <title>Aphidius gifuensis genome sequencing and assembly.</title>
        <authorList>
            <person name="Du Z."/>
        </authorList>
    </citation>
    <scope>NUCLEOTIDE SEQUENCE [LARGE SCALE GENOMIC DNA]</scope>
    <source>
        <strain evidence="2">YNYX2018</strain>
        <tissue evidence="2">Adults</tissue>
    </source>
</reference>
<dbReference type="GO" id="GO:0019005">
    <property type="term" value="C:SCF ubiquitin ligase complex"/>
    <property type="evidence" value="ECO:0007669"/>
    <property type="project" value="TreeGrafter"/>
</dbReference>
<dbReference type="PANTHER" id="PTHR13318">
    <property type="entry name" value="PARTNER OF PAIRED, ISOFORM B-RELATED"/>
    <property type="match status" value="1"/>
</dbReference>
<gene>
    <name evidence="2" type="ORF">HCN44_002111</name>
</gene>
<dbReference type="InterPro" id="IPR001810">
    <property type="entry name" value="F-box_dom"/>
</dbReference>
<accession>A0A835CTY1</accession>
<dbReference type="InterPro" id="IPR006553">
    <property type="entry name" value="Leu-rich_rpt_Cys-con_subtyp"/>
</dbReference>
<dbReference type="SMART" id="SM00367">
    <property type="entry name" value="LRR_CC"/>
    <property type="match status" value="6"/>
</dbReference>
<dbReference type="EMBL" id="JACMRX010000001">
    <property type="protein sequence ID" value="KAF7996479.1"/>
    <property type="molecule type" value="Genomic_DNA"/>
</dbReference>
<organism evidence="2 3">
    <name type="scientific">Aphidius gifuensis</name>
    <name type="common">Parasitoid wasp</name>
    <dbReference type="NCBI Taxonomy" id="684658"/>
    <lineage>
        <taxon>Eukaryota</taxon>
        <taxon>Metazoa</taxon>
        <taxon>Ecdysozoa</taxon>
        <taxon>Arthropoda</taxon>
        <taxon>Hexapoda</taxon>
        <taxon>Insecta</taxon>
        <taxon>Pterygota</taxon>
        <taxon>Neoptera</taxon>
        <taxon>Endopterygota</taxon>
        <taxon>Hymenoptera</taxon>
        <taxon>Apocrita</taxon>
        <taxon>Ichneumonoidea</taxon>
        <taxon>Braconidae</taxon>
        <taxon>Aphidiinae</taxon>
        <taxon>Aphidius</taxon>
    </lineage>
</organism>
<dbReference type="AlphaFoldDB" id="A0A835CTY1"/>
<feature type="domain" description="F-box" evidence="1">
    <location>
        <begin position="26"/>
        <end position="57"/>
    </location>
</feature>
<keyword evidence="3" id="KW-1185">Reference proteome</keyword>
<proteinExistence type="predicted"/>
<dbReference type="OrthoDB" id="27842at2759"/>
<evidence type="ECO:0000313" key="2">
    <source>
        <dbReference type="EMBL" id="KAF7996479.1"/>
    </source>
</evidence>
<dbReference type="Pfam" id="PF00646">
    <property type="entry name" value="F-box"/>
    <property type="match status" value="1"/>
</dbReference>
<protein>
    <recommendedName>
        <fullName evidence="1">F-box domain-containing protein</fullName>
    </recommendedName>
</protein>
<dbReference type="Gene3D" id="3.80.10.10">
    <property type="entry name" value="Ribonuclease Inhibitor"/>
    <property type="match status" value="2"/>
</dbReference>
<name>A0A835CTY1_APHGI</name>
<dbReference type="InterPro" id="IPR032675">
    <property type="entry name" value="LRR_dom_sf"/>
</dbReference>
<evidence type="ECO:0000313" key="3">
    <source>
        <dbReference type="Proteomes" id="UP000639338"/>
    </source>
</evidence>
<dbReference type="PANTHER" id="PTHR13318:SF105">
    <property type="entry name" value="F-BOX_LRR-REPEAT PROTEIN 3"/>
    <property type="match status" value="1"/>
</dbReference>
<evidence type="ECO:0000259" key="1">
    <source>
        <dbReference type="Pfam" id="PF00646"/>
    </source>
</evidence>
<dbReference type="GO" id="GO:0031146">
    <property type="term" value="P:SCF-dependent proteasomal ubiquitin-dependent protein catabolic process"/>
    <property type="evidence" value="ECO:0007669"/>
    <property type="project" value="TreeGrafter"/>
</dbReference>
<dbReference type="Gene3D" id="1.20.1280.50">
    <property type="match status" value="1"/>
</dbReference>
<dbReference type="SUPFAM" id="SSF52047">
    <property type="entry name" value="RNI-like"/>
    <property type="match status" value="1"/>
</dbReference>
<sequence length="586" mass="67637">MCRKRICHVQEQHHHVDEQIDLINTMNHDSLAQIFMLLPVHERIAMEKVCPKWKEACELAWYDIKKYTFGESAGRVFDKNLLAPSYIEKLLSNFGIYLRDLSLSEKCSSSIMPIIGERCKNLTRLDLIYNELLEINIDHYIHAFKNLNKLTTIEIRVMNMGSCKNLKFQPHIINYLPEEMIKIILDYDREEFMSPKLFDIKKFKKLQYLSLSGCFLDDIIQGISETTTQLVELSLINCFVSKNCLYNPDDIFNQFVNLEYININNEWGIKTPNVLNNILNSSKNIIHCNIMLRPDSNAPDISIKNWNNLLNLKHLGTRWRINDNIAIKLIKYCKNLTSLDIWSDGIIETDLKKLTELKNLEYLNYCFADGVRNESINTIVTISNWKKLKHLILLNDKDDDVIDDNIIGSVPSAVIFDELSKLQYLEELYVLNMREFQDSSIIAIANSCKNLQKLDMTECVNITEAALMSIISLEKLEEIGISHMDGVTDNFIGKLKGLKKVGCEYCKNITDAGVIECIKNCPNLDTLRLYGCNITIETFTGADEITKNRINNIALCISYEKFAEASTLKIESNWLFMCPEVRENIK</sequence>